<reference evidence="1 2" key="2">
    <citation type="journal article" date="2022" name="Mol. Ecol. Resour.">
        <title>The genomes of chicory, endive, great burdock and yacon provide insights into Asteraceae paleo-polyploidization history and plant inulin production.</title>
        <authorList>
            <person name="Fan W."/>
            <person name="Wang S."/>
            <person name="Wang H."/>
            <person name="Wang A."/>
            <person name="Jiang F."/>
            <person name="Liu H."/>
            <person name="Zhao H."/>
            <person name="Xu D."/>
            <person name="Zhang Y."/>
        </authorList>
    </citation>
    <scope>NUCLEOTIDE SEQUENCE [LARGE SCALE GENOMIC DNA]</scope>
    <source>
        <strain evidence="2">cv. Yunnan</strain>
        <tissue evidence="1">Leaves</tissue>
    </source>
</reference>
<protein>
    <submittedName>
        <fullName evidence="1">Uncharacterized protein</fullName>
    </submittedName>
</protein>
<proteinExistence type="predicted"/>
<dbReference type="EMBL" id="CM042020">
    <property type="protein sequence ID" value="KAI3823033.1"/>
    <property type="molecule type" value="Genomic_DNA"/>
</dbReference>
<evidence type="ECO:0000313" key="1">
    <source>
        <dbReference type="EMBL" id="KAI3823033.1"/>
    </source>
</evidence>
<accession>A0ACB9JSM7</accession>
<organism evidence="1 2">
    <name type="scientific">Smallanthus sonchifolius</name>
    <dbReference type="NCBI Taxonomy" id="185202"/>
    <lineage>
        <taxon>Eukaryota</taxon>
        <taxon>Viridiplantae</taxon>
        <taxon>Streptophyta</taxon>
        <taxon>Embryophyta</taxon>
        <taxon>Tracheophyta</taxon>
        <taxon>Spermatophyta</taxon>
        <taxon>Magnoliopsida</taxon>
        <taxon>eudicotyledons</taxon>
        <taxon>Gunneridae</taxon>
        <taxon>Pentapetalae</taxon>
        <taxon>asterids</taxon>
        <taxon>campanulids</taxon>
        <taxon>Asterales</taxon>
        <taxon>Asteraceae</taxon>
        <taxon>Asteroideae</taxon>
        <taxon>Heliantheae alliance</taxon>
        <taxon>Millerieae</taxon>
        <taxon>Smallanthus</taxon>
    </lineage>
</organism>
<sequence length="512" mass="55209">MRDPNSVPSKTTQLPLAGSDGRSDNPNLSTFGAQVSSGSPLIANCCNTPVMTLPQPTPMEVSSSPKNAQMGENSGSFDNTGLIGENRTGTQLVKDRDESDVVVSFWPLTVPIAPKKVASGFNYSRAVQGGKGSQRQQCVLNPRVPNSKDTCVPTNPPARLVPGAGPSNPSRDNGFDSTNRFSVLDIPTSIKFSKLVEAQDDLYPPDIGWAENMDVEVNTLNNNGNEDYLPSGKYGISDDQKQVIINCLHDFMYVQAEAVEQWSQGEWDFFSDKCMEMGLDPENSIIYPEEDTEIDDVEDTEGFDSAHAVAHLKKLGSYSDPVVKKAPNRKLLGQRFGSELMVVYGPGMFCSKTRACFALLSRKGKEGKDPHLGGKHATGFEKLNFKDFIQGSDLEQAPAIQQEGSAMAVDLGLSYGDNEIMIATTPYSASPELVGSSSYGLHVSNGLPALDSSNSVHPLGQETEITAGNPGMGSFDLANPPICLMNTNREIPASPARGQFIIDEIMMPDIEP</sequence>
<reference evidence="2" key="1">
    <citation type="journal article" date="2022" name="Mol. Ecol. Resour.">
        <title>The genomes of chicory, endive, great burdock and yacon provide insights into Asteraceae palaeo-polyploidization history and plant inulin production.</title>
        <authorList>
            <person name="Fan W."/>
            <person name="Wang S."/>
            <person name="Wang H."/>
            <person name="Wang A."/>
            <person name="Jiang F."/>
            <person name="Liu H."/>
            <person name="Zhao H."/>
            <person name="Xu D."/>
            <person name="Zhang Y."/>
        </authorList>
    </citation>
    <scope>NUCLEOTIDE SEQUENCE [LARGE SCALE GENOMIC DNA]</scope>
    <source>
        <strain evidence="2">cv. Yunnan</strain>
    </source>
</reference>
<evidence type="ECO:0000313" key="2">
    <source>
        <dbReference type="Proteomes" id="UP001056120"/>
    </source>
</evidence>
<comment type="caution">
    <text evidence="1">The sequence shown here is derived from an EMBL/GenBank/DDBJ whole genome shotgun (WGS) entry which is preliminary data.</text>
</comment>
<name>A0ACB9JSM7_9ASTR</name>
<keyword evidence="2" id="KW-1185">Reference proteome</keyword>
<gene>
    <name evidence="1" type="ORF">L1987_10636</name>
</gene>
<dbReference type="Proteomes" id="UP001056120">
    <property type="component" value="Linkage Group LG03"/>
</dbReference>